<dbReference type="STRING" id="913024.SAMN05421741_11122"/>
<keyword evidence="3" id="KW-1185">Reference proteome</keyword>
<reference evidence="3" key="1">
    <citation type="submission" date="2016-10" db="EMBL/GenBank/DDBJ databases">
        <authorList>
            <person name="Varghese N."/>
            <person name="Submissions S."/>
        </authorList>
    </citation>
    <scope>NUCLEOTIDE SEQUENCE [LARGE SCALE GENOMIC DNA]</scope>
    <source>
        <strain evidence="3">DS-12</strain>
    </source>
</reference>
<dbReference type="InterPro" id="IPR031345">
    <property type="entry name" value="T9SS_Plug_N"/>
</dbReference>
<dbReference type="EMBL" id="FOVI01000011">
    <property type="protein sequence ID" value="SFN79811.1"/>
    <property type="molecule type" value="Genomic_DNA"/>
</dbReference>
<sequence length="424" mass="49866">MISIFTIIRILSTMKKNLLLILLFLSLIPAFSAGDPYYIKSVSFNQGNESLIPIFRLNENFRFSFDDLMGSETDYYYKIVHCTRDWKQSDLKVTEYLSGMQNLRITTFETSFNTLQAFVHYKLSLPNRDTRFLISGNYKIEIYNNVNEKVIERRFVLYEDLVTVSMEIKKTRDLKVAATKQNVYMTIDFGTAVLQNPKRNVNVVLLQNGQWYNALTGLSPQYVIGNQFQYQYDQETNFWAGNEYLFFDNSDIKMVTNTVEKITRQDLFEITLRARYPLKESNFYTFYQDINGGFKPRNALRENHNTEADYAWVYFNYHLDKLPSSQKLYIVGMFNNYQLNSDYELKFNEATQTYTTALLLKQGFTNYKYIIANTNGKVLEELNPDGNYFETENQYNALVYYKNDSDRYERIIGLGKADSKLITN</sequence>
<evidence type="ECO:0000313" key="2">
    <source>
        <dbReference type="EMBL" id="SFN79811.1"/>
    </source>
</evidence>
<evidence type="ECO:0000313" key="3">
    <source>
        <dbReference type="Proteomes" id="UP000199036"/>
    </source>
</evidence>
<feature type="domain" description="Type 9 secretion system plug protein N-terminal" evidence="1">
    <location>
        <begin position="39"/>
        <end position="159"/>
    </location>
</feature>
<protein>
    <recommendedName>
        <fullName evidence="1">Type 9 secretion system plug protein N-terminal domain-containing protein</fullName>
    </recommendedName>
</protein>
<dbReference type="AlphaFoldDB" id="A0A1I5BZM7"/>
<dbReference type="Pfam" id="PF17116">
    <property type="entry name" value="T9SS_plug_1st"/>
    <property type="match status" value="1"/>
</dbReference>
<dbReference type="InterPro" id="IPR013784">
    <property type="entry name" value="Carb-bd-like_fold"/>
</dbReference>
<dbReference type="Gene3D" id="2.60.40.10">
    <property type="entry name" value="Immunoglobulins"/>
    <property type="match status" value="1"/>
</dbReference>
<organism evidence="2 3">
    <name type="scientific">Paenimyroides ummariense</name>
    <dbReference type="NCBI Taxonomy" id="913024"/>
    <lineage>
        <taxon>Bacteria</taxon>
        <taxon>Pseudomonadati</taxon>
        <taxon>Bacteroidota</taxon>
        <taxon>Flavobacteriia</taxon>
        <taxon>Flavobacteriales</taxon>
        <taxon>Flavobacteriaceae</taxon>
        <taxon>Paenimyroides</taxon>
    </lineage>
</organism>
<dbReference type="GO" id="GO:0030246">
    <property type="term" value="F:carbohydrate binding"/>
    <property type="evidence" value="ECO:0007669"/>
    <property type="project" value="InterPro"/>
</dbReference>
<dbReference type="Proteomes" id="UP000199036">
    <property type="component" value="Unassembled WGS sequence"/>
</dbReference>
<name>A0A1I5BZM7_9FLAO</name>
<proteinExistence type="predicted"/>
<dbReference type="SUPFAM" id="SSF49452">
    <property type="entry name" value="Starch-binding domain-like"/>
    <property type="match status" value="1"/>
</dbReference>
<gene>
    <name evidence="2" type="ORF">SAMN05421741_11122</name>
</gene>
<evidence type="ECO:0000259" key="1">
    <source>
        <dbReference type="Pfam" id="PF17116"/>
    </source>
</evidence>
<dbReference type="InterPro" id="IPR013783">
    <property type="entry name" value="Ig-like_fold"/>
</dbReference>
<accession>A0A1I5BZM7</accession>
<dbReference type="OrthoDB" id="1522602at2"/>